<evidence type="ECO:0000313" key="3">
    <source>
        <dbReference type="EMBL" id="MDV5172114.1"/>
    </source>
</evidence>
<dbReference type="RefSeq" id="WP_317524907.1">
    <property type="nucleotide sequence ID" value="NZ_JAWJZI010000022.1"/>
</dbReference>
<comment type="caution">
    <text evidence="3">The sequence shown here is derived from an EMBL/GenBank/DDBJ whole genome shotgun (WGS) entry which is preliminary data.</text>
</comment>
<keyword evidence="3" id="KW-0808">Transferase</keyword>
<organism evidence="3 4">
    <name type="scientific">Photobacterium rosenbergii</name>
    <dbReference type="NCBI Taxonomy" id="294936"/>
    <lineage>
        <taxon>Bacteria</taxon>
        <taxon>Pseudomonadati</taxon>
        <taxon>Pseudomonadota</taxon>
        <taxon>Gammaproteobacteria</taxon>
        <taxon>Vibrionales</taxon>
        <taxon>Vibrionaceae</taxon>
        <taxon>Photobacterium</taxon>
    </lineage>
</organism>
<dbReference type="SUPFAM" id="SSF53756">
    <property type="entry name" value="UDP-Glycosyltransferase/glycogen phosphorylase"/>
    <property type="match status" value="1"/>
</dbReference>
<proteinExistence type="predicted"/>
<feature type="domain" description="Glycosyltransferase subfamily 4-like N-terminal" evidence="2">
    <location>
        <begin position="20"/>
        <end position="188"/>
    </location>
</feature>
<keyword evidence="4" id="KW-1185">Reference proteome</keyword>
<feature type="domain" description="Glycosyl transferase family 1" evidence="1">
    <location>
        <begin position="192"/>
        <end position="350"/>
    </location>
</feature>
<dbReference type="CDD" id="cd03801">
    <property type="entry name" value="GT4_PimA-like"/>
    <property type="match status" value="1"/>
</dbReference>
<evidence type="ECO:0000313" key="4">
    <source>
        <dbReference type="Proteomes" id="UP001186452"/>
    </source>
</evidence>
<reference evidence="3 4" key="1">
    <citation type="submission" date="2023-10" db="EMBL/GenBank/DDBJ databases">
        <title>Marine bacteria isolated from horseshoe crab.</title>
        <authorList>
            <person name="Cheng T.H."/>
        </authorList>
    </citation>
    <scope>NUCLEOTIDE SEQUENCE [LARGE SCALE GENOMIC DNA]</scope>
    <source>
        <strain evidence="3 4">HSC6</strain>
    </source>
</reference>
<gene>
    <name evidence="3" type="ORF">R2X38_24230</name>
</gene>
<dbReference type="Proteomes" id="UP001186452">
    <property type="component" value="Unassembled WGS sequence"/>
</dbReference>
<dbReference type="Pfam" id="PF00534">
    <property type="entry name" value="Glycos_transf_1"/>
    <property type="match status" value="1"/>
</dbReference>
<keyword evidence="3" id="KW-0328">Glycosyltransferase</keyword>
<dbReference type="EC" id="2.4.-.-" evidence="3"/>
<dbReference type="InterPro" id="IPR001296">
    <property type="entry name" value="Glyco_trans_1"/>
</dbReference>
<dbReference type="Pfam" id="PF13439">
    <property type="entry name" value="Glyco_transf_4"/>
    <property type="match status" value="1"/>
</dbReference>
<dbReference type="InterPro" id="IPR028098">
    <property type="entry name" value="Glyco_trans_4-like_N"/>
</dbReference>
<dbReference type="Gene3D" id="3.40.50.2000">
    <property type="entry name" value="Glycogen Phosphorylase B"/>
    <property type="match status" value="2"/>
</dbReference>
<evidence type="ECO:0000259" key="2">
    <source>
        <dbReference type="Pfam" id="PF13439"/>
    </source>
</evidence>
<name>A0ABU3ZPU8_9GAMM</name>
<evidence type="ECO:0000259" key="1">
    <source>
        <dbReference type="Pfam" id="PF00534"/>
    </source>
</evidence>
<protein>
    <submittedName>
        <fullName evidence="3">Glycosyltransferase family 4 protein</fullName>
        <ecNumber evidence="3">2.4.-.-</ecNumber>
    </submittedName>
</protein>
<dbReference type="PANTHER" id="PTHR12526">
    <property type="entry name" value="GLYCOSYLTRANSFERASE"/>
    <property type="match status" value="1"/>
</dbReference>
<dbReference type="EMBL" id="JAWJZI010000022">
    <property type="protein sequence ID" value="MDV5172114.1"/>
    <property type="molecule type" value="Genomic_DNA"/>
</dbReference>
<dbReference type="GO" id="GO:0016757">
    <property type="term" value="F:glycosyltransferase activity"/>
    <property type="evidence" value="ECO:0007669"/>
    <property type="project" value="UniProtKB-KW"/>
</dbReference>
<sequence>MKIAILTTQYPSDENHYAHTFVHRRSLYFKEQGYDVTVLVPHKSCQPYEFEGVEVIQDQASNLCRLLERFDVVYFHLLNLYPQPWKNGALLYNHIIKNKIPSAFYMHGSEVQSISKSRNFDHQNNLKQILRMVYKDVFFMPQMKRIVKKLHANGTRFITPSHWMHYEAMCQLGYSFEAEIIPNGINTTKFDVNELVDNKKMLCIRPLNSNKYAVDIAIRTMSFLPSDFTLDIYGKGPKYDEYINLISSLGLTERVKIHSEFINNNDMPNLMAKYSYFMSPTRMDAQGVSMCEAMSCSRVVISSNNTAIPEFIDSGLNGILGDSPEDLAENILNVENDKSQKSIIAKEARKSMVNIDNEVTLSKELVILNALNSK</sequence>
<accession>A0ABU3ZPU8</accession>